<dbReference type="OrthoDB" id="3942074at2759"/>
<feature type="signal peptide" evidence="2">
    <location>
        <begin position="1"/>
        <end position="18"/>
    </location>
</feature>
<accession>A0A8H4XLF0</accession>
<gene>
    <name evidence="3" type="ORF">FZEAL_3810</name>
</gene>
<feature type="compositionally biased region" description="Acidic residues" evidence="1">
    <location>
        <begin position="139"/>
        <end position="154"/>
    </location>
</feature>
<organism evidence="3 4">
    <name type="scientific">Fusarium zealandicum</name>
    <dbReference type="NCBI Taxonomy" id="1053134"/>
    <lineage>
        <taxon>Eukaryota</taxon>
        <taxon>Fungi</taxon>
        <taxon>Dikarya</taxon>
        <taxon>Ascomycota</taxon>
        <taxon>Pezizomycotina</taxon>
        <taxon>Sordariomycetes</taxon>
        <taxon>Hypocreomycetidae</taxon>
        <taxon>Hypocreales</taxon>
        <taxon>Nectriaceae</taxon>
        <taxon>Fusarium</taxon>
        <taxon>Fusarium staphyleae species complex</taxon>
    </lineage>
</organism>
<feature type="compositionally biased region" description="Low complexity" evidence="1">
    <location>
        <begin position="179"/>
        <end position="207"/>
    </location>
</feature>
<feature type="region of interest" description="Disordered" evidence="1">
    <location>
        <begin position="97"/>
        <end position="207"/>
    </location>
</feature>
<feature type="chain" id="PRO_5034362078" description="Siderophore biosynthesis enzyme" evidence="2">
    <location>
        <begin position="19"/>
        <end position="242"/>
    </location>
</feature>
<sequence length="242" mass="24230">MAAKILAAALLLAVPALGRTDLEGCTTYDSVIKPDGYGPYLTRIWYVPDTGELCDFLDCGGGRAPPKTTVPGCPSYEGTETYSPSFIDLKTLGMPTATGSAEADEEESATETITEAPSATGSETGAQEETTLITSSVESEAEESSAAEEEEATTVEEKETTTAQDKDSKATITSVVSMATSAAGSDSASGSASGSDETADQTDAAATPAGTVSTAGAAAMPTAGALLGSCLMAGAAVYAGML</sequence>
<protein>
    <recommendedName>
        <fullName evidence="5">Siderophore biosynthesis enzyme</fullName>
    </recommendedName>
</protein>
<dbReference type="Proteomes" id="UP000635477">
    <property type="component" value="Unassembled WGS sequence"/>
</dbReference>
<evidence type="ECO:0000256" key="1">
    <source>
        <dbReference type="SAM" id="MobiDB-lite"/>
    </source>
</evidence>
<evidence type="ECO:0000313" key="3">
    <source>
        <dbReference type="EMBL" id="KAF4980120.1"/>
    </source>
</evidence>
<keyword evidence="4" id="KW-1185">Reference proteome</keyword>
<keyword evidence="2" id="KW-0732">Signal</keyword>
<name>A0A8H4XLF0_9HYPO</name>
<dbReference type="EMBL" id="JABEYC010000256">
    <property type="protein sequence ID" value="KAF4980120.1"/>
    <property type="molecule type" value="Genomic_DNA"/>
</dbReference>
<evidence type="ECO:0008006" key="5">
    <source>
        <dbReference type="Google" id="ProtNLM"/>
    </source>
</evidence>
<proteinExistence type="predicted"/>
<comment type="caution">
    <text evidence="3">The sequence shown here is derived from an EMBL/GenBank/DDBJ whole genome shotgun (WGS) entry which is preliminary data.</text>
</comment>
<evidence type="ECO:0000256" key="2">
    <source>
        <dbReference type="SAM" id="SignalP"/>
    </source>
</evidence>
<feature type="compositionally biased region" description="Basic and acidic residues" evidence="1">
    <location>
        <begin position="155"/>
        <end position="169"/>
    </location>
</feature>
<evidence type="ECO:0000313" key="4">
    <source>
        <dbReference type="Proteomes" id="UP000635477"/>
    </source>
</evidence>
<dbReference type="AlphaFoldDB" id="A0A8H4XLF0"/>
<reference evidence="3" key="2">
    <citation type="submission" date="2020-05" db="EMBL/GenBank/DDBJ databases">
        <authorList>
            <person name="Kim H.-S."/>
            <person name="Proctor R.H."/>
            <person name="Brown D.W."/>
        </authorList>
    </citation>
    <scope>NUCLEOTIDE SEQUENCE</scope>
    <source>
        <strain evidence="3">NRRL 22465</strain>
    </source>
</reference>
<reference evidence="3" key="1">
    <citation type="journal article" date="2020" name="BMC Genomics">
        <title>Correction to: Identification and distribution of gene clusters required for synthesis of sphingolipid metabolism inhibitors in diverse species of the filamentous fungus Fusarium.</title>
        <authorList>
            <person name="Kim H.S."/>
            <person name="Lohmar J.M."/>
            <person name="Busman M."/>
            <person name="Brown D.W."/>
            <person name="Naumann T.A."/>
            <person name="Divon H.H."/>
            <person name="Lysoe E."/>
            <person name="Uhlig S."/>
            <person name="Proctor R.H."/>
        </authorList>
    </citation>
    <scope>NUCLEOTIDE SEQUENCE</scope>
    <source>
        <strain evidence="3">NRRL 22465</strain>
    </source>
</reference>
<feature type="compositionally biased region" description="Low complexity" evidence="1">
    <location>
        <begin position="110"/>
        <end position="120"/>
    </location>
</feature>
<feature type="compositionally biased region" description="Polar residues" evidence="1">
    <location>
        <begin position="121"/>
        <end position="133"/>
    </location>
</feature>